<feature type="region of interest" description="Disordered" evidence="1">
    <location>
        <begin position="1"/>
        <end position="61"/>
    </location>
</feature>
<dbReference type="EMBL" id="JACEEZ010003386">
    <property type="protein sequence ID" value="KAG0727449.1"/>
    <property type="molecule type" value="Genomic_DNA"/>
</dbReference>
<evidence type="ECO:0000313" key="3">
    <source>
        <dbReference type="Proteomes" id="UP000770661"/>
    </source>
</evidence>
<accession>A0A8J4YNT8</accession>
<comment type="caution">
    <text evidence="2">The sequence shown here is derived from an EMBL/GenBank/DDBJ whole genome shotgun (WGS) entry which is preliminary data.</text>
</comment>
<gene>
    <name evidence="2" type="ORF">GWK47_034625</name>
</gene>
<proteinExistence type="predicted"/>
<keyword evidence="3" id="KW-1185">Reference proteome</keyword>
<evidence type="ECO:0000313" key="2">
    <source>
        <dbReference type="EMBL" id="KAG0727449.1"/>
    </source>
</evidence>
<dbReference type="Proteomes" id="UP000770661">
    <property type="component" value="Unassembled WGS sequence"/>
</dbReference>
<sequence>MALSILDPFLNVPTDPYGPPVPTPSTRLPHAESTSHHHHPPPPTASTPTNPPEGSTRTSTLWKSQVPPLAASLPPTPTSLSLPKIQVCGRGGVWWALNAGVLLLYRDLHARGLCTSVRAEVVPLFKIIICHEFPRVIICHEFPRVIICHEFPRVIICHDVIGPVTLLASADWSPVFRTRLQNTRAGFALPCPPLPSVPCVCLERGAAFSSLALCWRCEDLIFYDVLDLQFRRIQPLESTVTLAIGRQVYAASWYVLCPTV</sequence>
<reference evidence="2" key="1">
    <citation type="submission" date="2020-07" db="EMBL/GenBank/DDBJ databases">
        <title>The High-quality genome of the commercially important snow crab, Chionoecetes opilio.</title>
        <authorList>
            <person name="Jeong J.-H."/>
            <person name="Ryu S."/>
        </authorList>
    </citation>
    <scope>NUCLEOTIDE SEQUENCE</scope>
    <source>
        <strain evidence="2">MADBK_172401_WGS</strain>
        <tissue evidence="2">Digestive gland</tissue>
    </source>
</reference>
<protein>
    <submittedName>
        <fullName evidence="2">Uncharacterized protein</fullName>
    </submittedName>
</protein>
<dbReference type="AlphaFoldDB" id="A0A8J4YNT8"/>
<name>A0A8J4YNT8_CHIOP</name>
<evidence type="ECO:0000256" key="1">
    <source>
        <dbReference type="SAM" id="MobiDB-lite"/>
    </source>
</evidence>
<feature type="compositionally biased region" description="Pro residues" evidence="1">
    <location>
        <begin position="41"/>
        <end position="51"/>
    </location>
</feature>
<dbReference type="OrthoDB" id="6378973at2759"/>
<organism evidence="2 3">
    <name type="scientific">Chionoecetes opilio</name>
    <name type="common">Atlantic snow crab</name>
    <name type="synonym">Cancer opilio</name>
    <dbReference type="NCBI Taxonomy" id="41210"/>
    <lineage>
        <taxon>Eukaryota</taxon>
        <taxon>Metazoa</taxon>
        <taxon>Ecdysozoa</taxon>
        <taxon>Arthropoda</taxon>
        <taxon>Crustacea</taxon>
        <taxon>Multicrustacea</taxon>
        <taxon>Malacostraca</taxon>
        <taxon>Eumalacostraca</taxon>
        <taxon>Eucarida</taxon>
        <taxon>Decapoda</taxon>
        <taxon>Pleocyemata</taxon>
        <taxon>Brachyura</taxon>
        <taxon>Eubrachyura</taxon>
        <taxon>Majoidea</taxon>
        <taxon>Majidae</taxon>
        <taxon>Chionoecetes</taxon>
    </lineage>
</organism>